<dbReference type="GO" id="GO:0008270">
    <property type="term" value="F:zinc ion binding"/>
    <property type="evidence" value="ECO:0007669"/>
    <property type="project" value="UniProtKB-KW"/>
</dbReference>
<dbReference type="Gene3D" id="2.120.10.30">
    <property type="entry name" value="TolB, C-terminal domain"/>
    <property type="match status" value="2"/>
</dbReference>
<sequence>MNRKLVNIVLIVLALAIVVVIGKDFIGKKAGKNIDNPYEYNIDEFRKVDSTQILYTEKLHFPVKAHYWAGIAATDSTIIVASANHLLKFDYSGNQIFSKQIIDTATCVTVDSNRQIWIGMSHYVVMYDQNGTLVKRWNSFGDRAVFTSITVSGENVYVADAGNRIVYQCNTNGQIVQKIGEKDEQKGIPGFVIPSPYFDVATDDNGILWAANTGRHTFENYNRDGSLRTSWGVTSFKIEGFSGCCNPAHFAILNDNSFITSEKGMPRIKLYDQHGQFIGVVAPPAAFSGSLAPDIAVDEQQRVIALDFERQQVRIFEKKKE</sequence>
<dbReference type="InterPro" id="IPR050952">
    <property type="entry name" value="TRIM-NHL_E3_ligases"/>
</dbReference>
<dbReference type="GO" id="GO:0061630">
    <property type="term" value="F:ubiquitin protein ligase activity"/>
    <property type="evidence" value="ECO:0007669"/>
    <property type="project" value="TreeGrafter"/>
</dbReference>
<organism evidence="1 2">
    <name type="scientific">Aquipluma nitroreducens</name>
    <dbReference type="NCBI Taxonomy" id="2010828"/>
    <lineage>
        <taxon>Bacteria</taxon>
        <taxon>Pseudomonadati</taxon>
        <taxon>Bacteroidota</taxon>
        <taxon>Bacteroidia</taxon>
        <taxon>Marinilabiliales</taxon>
        <taxon>Prolixibacteraceae</taxon>
        <taxon>Aquipluma</taxon>
    </lineage>
</organism>
<dbReference type="InterPro" id="IPR011042">
    <property type="entry name" value="6-blade_b-propeller_TolB-like"/>
</dbReference>
<dbReference type="PANTHER" id="PTHR24104">
    <property type="entry name" value="E3 UBIQUITIN-PROTEIN LIGASE NHLRC1-RELATED"/>
    <property type="match status" value="1"/>
</dbReference>
<gene>
    <name evidence="1" type="ORF">AQPE_3881</name>
</gene>
<evidence type="ECO:0000313" key="2">
    <source>
        <dbReference type="Proteomes" id="UP001193389"/>
    </source>
</evidence>
<proteinExistence type="predicted"/>
<dbReference type="RefSeq" id="WP_318347918.1">
    <property type="nucleotide sequence ID" value="NZ_AP018694.1"/>
</dbReference>
<name>A0A5K7SDP3_9BACT</name>
<dbReference type="AlphaFoldDB" id="A0A5K7SDP3"/>
<dbReference type="GO" id="GO:0043161">
    <property type="term" value="P:proteasome-mediated ubiquitin-dependent protein catabolic process"/>
    <property type="evidence" value="ECO:0007669"/>
    <property type="project" value="TreeGrafter"/>
</dbReference>
<dbReference type="SUPFAM" id="SSF63825">
    <property type="entry name" value="YWTD domain"/>
    <property type="match status" value="1"/>
</dbReference>
<evidence type="ECO:0008006" key="3">
    <source>
        <dbReference type="Google" id="ProtNLM"/>
    </source>
</evidence>
<dbReference type="PANTHER" id="PTHR24104:SF25">
    <property type="entry name" value="PROTEIN LIN-41"/>
    <property type="match status" value="1"/>
</dbReference>
<reference evidence="1" key="1">
    <citation type="journal article" date="2020" name="Int. J. Syst. Evol. Microbiol.">
        <title>Aquipluma nitroreducens gen. nov. sp. nov., a novel facultatively anaerobic bacterium isolated from a freshwater lake.</title>
        <authorList>
            <person name="Watanabe M."/>
            <person name="Kojima H."/>
            <person name="Fukui M."/>
        </authorList>
    </citation>
    <scope>NUCLEOTIDE SEQUENCE</scope>
    <source>
        <strain evidence="1">MeG22</strain>
    </source>
</reference>
<dbReference type="KEGG" id="anf:AQPE_3881"/>
<protein>
    <recommendedName>
        <fullName evidence="3">NHL repeat containing protein</fullName>
    </recommendedName>
</protein>
<accession>A0A5K7SDP3</accession>
<evidence type="ECO:0000313" key="1">
    <source>
        <dbReference type="EMBL" id="BBE19693.1"/>
    </source>
</evidence>
<dbReference type="Proteomes" id="UP001193389">
    <property type="component" value="Chromosome"/>
</dbReference>
<keyword evidence="2" id="KW-1185">Reference proteome</keyword>
<dbReference type="GO" id="GO:0000209">
    <property type="term" value="P:protein polyubiquitination"/>
    <property type="evidence" value="ECO:0007669"/>
    <property type="project" value="TreeGrafter"/>
</dbReference>
<dbReference type="EMBL" id="AP018694">
    <property type="protein sequence ID" value="BBE19693.1"/>
    <property type="molecule type" value="Genomic_DNA"/>
</dbReference>